<gene>
    <name evidence="6" type="ORF">JFN90_13670</name>
</gene>
<dbReference type="Proteomes" id="UP000641025">
    <property type="component" value="Unassembled WGS sequence"/>
</dbReference>
<evidence type="ECO:0000313" key="7">
    <source>
        <dbReference type="Proteomes" id="UP000641025"/>
    </source>
</evidence>
<dbReference type="InterPro" id="IPR036220">
    <property type="entry name" value="UDP-Glc/GDP-Man_DH_C_sf"/>
</dbReference>
<dbReference type="SMART" id="SM00984">
    <property type="entry name" value="UDPG_MGDP_dh_C"/>
    <property type="match status" value="1"/>
</dbReference>
<dbReference type="PANTHER" id="PTHR43491">
    <property type="entry name" value="UDP-N-ACETYL-D-MANNOSAMINE DEHYDROGENASE"/>
    <property type="match status" value="1"/>
</dbReference>
<dbReference type="InterPro" id="IPR036291">
    <property type="entry name" value="NAD(P)-bd_dom_sf"/>
</dbReference>
<dbReference type="SUPFAM" id="SSF51735">
    <property type="entry name" value="NAD(P)-binding Rossmann-fold domains"/>
    <property type="match status" value="1"/>
</dbReference>
<dbReference type="InterPro" id="IPR008927">
    <property type="entry name" value="6-PGluconate_DH-like_C_sf"/>
</dbReference>
<dbReference type="SUPFAM" id="SSF48179">
    <property type="entry name" value="6-phosphogluconate dehydrogenase C-terminal domain-like"/>
    <property type="match status" value="1"/>
</dbReference>
<dbReference type="EMBL" id="JAEMHK010000010">
    <property type="protein sequence ID" value="MBJ6801177.1"/>
    <property type="molecule type" value="Genomic_DNA"/>
</dbReference>
<dbReference type="SUPFAM" id="SSF52413">
    <property type="entry name" value="UDP-glucose/GDP-mannose dehydrogenase C-terminal domain"/>
    <property type="match status" value="1"/>
</dbReference>
<dbReference type="Pfam" id="PF00984">
    <property type="entry name" value="UDPG_MGDP_dh"/>
    <property type="match status" value="1"/>
</dbReference>
<comment type="caution">
    <text evidence="6">The sequence shown here is derived from an EMBL/GenBank/DDBJ whole genome shotgun (WGS) entry which is preliminary data.</text>
</comment>
<comment type="similarity">
    <text evidence="1 4">Belongs to the UDP-glucose/GDP-mannose dehydrogenase family.</text>
</comment>
<feature type="domain" description="UDP-glucose/GDP-mannose dehydrogenase C-terminal" evidence="5">
    <location>
        <begin position="308"/>
        <end position="394"/>
    </location>
</feature>
<dbReference type="RefSeq" id="WP_199395678.1">
    <property type="nucleotide sequence ID" value="NZ_JAEMHK010000010.1"/>
</dbReference>
<evidence type="ECO:0000256" key="4">
    <source>
        <dbReference type="PIRNR" id="PIRNR000124"/>
    </source>
</evidence>
<evidence type="ECO:0000259" key="5">
    <source>
        <dbReference type="SMART" id="SM00984"/>
    </source>
</evidence>
<evidence type="ECO:0000256" key="1">
    <source>
        <dbReference type="ARBA" id="ARBA00006601"/>
    </source>
</evidence>
<evidence type="ECO:0000313" key="6">
    <source>
        <dbReference type="EMBL" id="MBJ6801177.1"/>
    </source>
</evidence>
<dbReference type="PANTHER" id="PTHR43491:SF2">
    <property type="entry name" value="UDP-N-ACETYL-D-MANNOSAMINE DEHYDROGENASE"/>
    <property type="match status" value="1"/>
</dbReference>
<proteinExistence type="inferred from homology"/>
<dbReference type="InterPro" id="IPR017476">
    <property type="entry name" value="UDP-Glc/GDP-Man"/>
</dbReference>
<dbReference type="PIRSF" id="PIRSF500136">
    <property type="entry name" value="UDP_ManNAc_DH"/>
    <property type="match status" value="1"/>
</dbReference>
<organism evidence="6 7">
    <name type="scientific">Geomonas propionica</name>
    <dbReference type="NCBI Taxonomy" id="2798582"/>
    <lineage>
        <taxon>Bacteria</taxon>
        <taxon>Pseudomonadati</taxon>
        <taxon>Thermodesulfobacteriota</taxon>
        <taxon>Desulfuromonadia</taxon>
        <taxon>Geobacterales</taxon>
        <taxon>Geobacteraceae</taxon>
        <taxon>Geomonas</taxon>
    </lineage>
</organism>
<dbReference type="InterPro" id="IPR014027">
    <property type="entry name" value="UDP-Glc/GDP-Man_DH_C"/>
</dbReference>
<dbReference type="Pfam" id="PF03720">
    <property type="entry name" value="UDPG_MGDP_dh_C"/>
    <property type="match status" value="1"/>
</dbReference>
<dbReference type="NCBIfam" id="TIGR03026">
    <property type="entry name" value="NDP-sugDHase"/>
    <property type="match status" value="1"/>
</dbReference>
<keyword evidence="2" id="KW-0560">Oxidoreductase</keyword>
<evidence type="ECO:0000256" key="3">
    <source>
        <dbReference type="ARBA" id="ARBA00023027"/>
    </source>
</evidence>
<dbReference type="InterPro" id="IPR001732">
    <property type="entry name" value="UDP-Glc/GDP-Man_DH_N"/>
</dbReference>
<dbReference type="InterPro" id="IPR014026">
    <property type="entry name" value="UDP-Glc/GDP-Man_DH_dimer"/>
</dbReference>
<keyword evidence="7" id="KW-1185">Reference proteome</keyword>
<dbReference type="Pfam" id="PF03721">
    <property type="entry name" value="UDPG_MGDP_dh_N"/>
    <property type="match status" value="1"/>
</dbReference>
<accession>A0ABS0YT74</accession>
<evidence type="ECO:0000256" key="2">
    <source>
        <dbReference type="ARBA" id="ARBA00023002"/>
    </source>
</evidence>
<reference evidence="6 7" key="1">
    <citation type="submission" date="2020-12" db="EMBL/GenBank/DDBJ databases">
        <title>Geomonas sp. Red259, isolated from paddy soil.</title>
        <authorList>
            <person name="Xu Z."/>
            <person name="Zhang Z."/>
            <person name="Masuda Y."/>
            <person name="Itoh H."/>
            <person name="Senoo K."/>
        </authorList>
    </citation>
    <scope>NUCLEOTIDE SEQUENCE [LARGE SCALE GENOMIC DNA]</scope>
    <source>
        <strain evidence="6 7">Red259</strain>
    </source>
</reference>
<dbReference type="PIRSF" id="PIRSF000124">
    <property type="entry name" value="UDPglc_GDPman_dh"/>
    <property type="match status" value="1"/>
</dbReference>
<name>A0ABS0YT74_9BACT</name>
<keyword evidence="3" id="KW-0520">NAD</keyword>
<protein>
    <submittedName>
        <fullName evidence="6">Nucleotide sugar dehydrogenase</fullName>
    </submittedName>
</protein>
<dbReference type="Gene3D" id="3.40.50.720">
    <property type="entry name" value="NAD(P)-binding Rossmann-like Domain"/>
    <property type="match status" value="2"/>
</dbReference>
<dbReference type="InterPro" id="IPR028359">
    <property type="entry name" value="UDP_ManNAc/GlcNAc_DH"/>
</dbReference>
<sequence length="398" mass="44503">MSDIEYEVCIIGGLGHVGLPLGIAFASKRKNVVLYDINEEATTLVRKGVIPFMEEGAETALAGVINQTLYVSTDPSVISKAKYIIITIGTPVDEHLNPNLKQFTNCIADLKPYLRDGQHVVLRSTIYPGITEKARDMLLESGRKLSVSFCPERIAEGKALKELAELPQIVSGFDRDSLREARELFQSITEDVIELEPLEAELAKLYTNTWRYLQFAISNYFYQLSTQNNVDFYKIFHAIKHKYPRAQNFPAPGFAAGPCLFKDTMQLASYSNSNFFMGHAAMLVNEGLPNFIVQRLKERGGLKNKTVGILGMAFKANNDDKRESLAYKLRKLFTLEARRVLCSDAYIEEQGFISAQEVVAAADIVVLATPHAEYAQLTIAPEKHLVDVWNFFGKGGLF</sequence>